<evidence type="ECO:0000313" key="2">
    <source>
        <dbReference type="EMBL" id="NFV80052.1"/>
    </source>
</evidence>
<dbReference type="EMBL" id="JAAIYP010000034">
    <property type="protein sequence ID" value="NFV80052.1"/>
    <property type="molecule type" value="Genomic_DNA"/>
</dbReference>
<protein>
    <submittedName>
        <fullName evidence="2">Uncharacterized protein</fullName>
    </submittedName>
</protein>
<reference evidence="2 3" key="1">
    <citation type="submission" date="2020-02" db="EMBL/GenBank/DDBJ databases">
        <authorList>
            <person name="Dziuba M."/>
            <person name="Kuznetsov B."/>
            <person name="Mardanov A."/>
            <person name="Ravin N."/>
            <person name="Grouzdev D."/>
        </authorList>
    </citation>
    <scope>NUCLEOTIDE SEQUENCE [LARGE SCALE GENOMIC DNA]</scope>
    <source>
        <strain evidence="2 3">SpK</strain>
    </source>
</reference>
<name>A0A7C9UWD3_9PROT</name>
<feature type="compositionally biased region" description="Basic and acidic residues" evidence="1">
    <location>
        <begin position="76"/>
        <end position="87"/>
    </location>
</feature>
<evidence type="ECO:0000313" key="3">
    <source>
        <dbReference type="Proteomes" id="UP000480684"/>
    </source>
</evidence>
<evidence type="ECO:0000256" key="1">
    <source>
        <dbReference type="SAM" id="MobiDB-lite"/>
    </source>
</evidence>
<keyword evidence="3" id="KW-1185">Reference proteome</keyword>
<comment type="caution">
    <text evidence="2">The sequence shown here is derived from an EMBL/GenBank/DDBJ whole genome shotgun (WGS) entry which is preliminary data.</text>
</comment>
<organism evidence="2 3">
    <name type="scientific">Magnetospirillum aberrantis SpK</name>
    <dbReference type="NCBI Taxonomy" id="908842"/>
    <lineage>
        <taxon>Bacteria</taxon>
        <taxon>Pseudomonadati</taxon>
        <taxon>Pseudomonadota</taxon>
        <taxon>Alphaproteobacteria</taxon>
        <taxon>Rhodospirillales</taxon>
        <taxon>Rhodospirillaceae</taxon>
        <taxon>Magnetospirillum</taxon>
    </lineage>
</organism>
<proteinExistence type="predicted"/>
<sequence length="87" mass="9562">MMAEAREPAVCRGCGMVLRGDAYMYGGSAYHPRTGERCPSNFYGGFVCSEGCDRRASMAMENSMPGGPGRYLSDPAAERLRRNWGDR</sequence>
<dbReference type="Proteomes" id="UP000480684">
    <property type="component" value="Unassembled WGS sequence"/>
</dbReference>
<dbReference type="RefSeq" id="WP_163677472.1">
    <property type="nucleotide sequence ID" value="NZ_JAAIYP010000034.1"/>
</dbReference>
<feature type="region of interest" description="Disordered" evidence="1">
    <location>
        <begin position="62"/>
        <end position="87"/>
    </location>
</feature>
<accession>A0A7C9UWD3</accession>
<dbReference type="AlphaFoldDB" id="A0A7C9UWD3"/>
<gene>
    <name evidence="2" type="ORF">G4223_08010</name>
</gene>